<evidence type="ECO:0000256" key="1">
    <source>
        <dbReference type="ARBA" id="ARBA00005641"/>
    </source>
</evidence>
<dbReference type="GO" id="GO:0004553">
    <property type="term" value="F:hydrolase activity, hydrolyzing O-glycosyl compounds"/>
    <property type="evidence" value="ECO:0007669"/>
    <property type="project" value="InterPro"/>
</dbReference>
<keyword evidence="3 4" id="KW-0326">Glycosidase</keyword>
<dbReference type="PANTHER" id="PTHR31263">
    <property type="entry name" value="CELLULASE FAMILY PROTEIN (AFU_ORTHOLOGUE AFUA_5G14560)"/>
    <property type="match status" value="1"/>
</dbReference>
<feature type="region of interest" description="Disordered" evidence="5">
    <location>
        <begin position="180"/>
        <end position="204"/>
    </location>
</feature>
<reference evidence="8 9" key="1">
    <citation type="submission" date="2023-08" db="EMBL/GenBank/DDBJ databases">
        <authorList>
            <person name="Palmer J.M."/>
        </authorList>
    </citation>
    <scope>NUCLEOTIDE SEQUENCE [LARGE SCALE GENOMIC DNA]</scope>
    <source>
        <strain evidence="8 9">TWF481</strain>
    </source>
</reference>
<evidence type="ECO:0000256" key="3">
    <source>
        <dbReference type="ARBA" id="ARBA00023295"/>
    </source>
</evidence>
<dbReference type="Pfam" id="PF00150">
    <property type="entry name" value="Cellulase"/>
    <property type="match status" value="1"/>
</dbReference>
<dbReference type="GO" id="GO:0000272">
    <property type="term" value="P:polysaccharide catabolic process"/>
    <property type="evidence" value="ECO:0007669"/>
    <property type="project" value="InterPro"/>
</dbReference>
<feature type="transmembrane region" description="Helical" evidence="6">
    <location>
        <begin position="23"/>
        <end position="43"/>
    </location>
</feature>
<comment type="caution">
    <text evidence="8">The sequence shown here is derived from an EMBL/GenBank/DDBJ whole genome shotgun (WGS) entry which is preliminary data.</text>
</comment>
<dbReference type="EMBL" id="JAVHJL010000005">
    <property type="protein sequence ID" value="KAK6503480.1"/>
    <property type="molecule type" value="Genomic_DNA"/>
</dbReference>
<keyword evidence="9" id="KW-1185">Reference proteome</keyword>
<feature type="compositionally biased region" description="Low complexity" evidence="5">
    <location>
        <begin position="495"/>
        <end position="509"/>
    </location>
</feature>
<dbReference type="Gene3D" id="3.20.20.80">
    <property type="entry name" value="Glycosidases"/>
    <property type="match status" value="1"/>
</dbReference>
<dbReference type="InterPro" id="IPR017853">
    <property type="entry name" value="GH"/>
</dbReference>
<keyword evidence="6" id="KW-0812">Transmembrane</keyword>
<gene>
    <name evidence="8" type="ORF">TWF481_008497</name>
</gene>
<feature type="compositionally biased region" description="Basic and acidic residues" evidence="5">
    <location>
        <begin position="195"/>
        <end position="204"/>
    </location>
</feature>
<dbReference type="SUPFAM" id="SSF51445">
    <property type="entry name" value="(Trans)glycosidases"/>
    <property type="match status" value="1"/>
</dbReference>
<evidence type="ECO:0000256" key="6">
    <source>
        <dbReference type="SAM" id="Phobius"/>
    </source>
</evidence>
<name>A0AAV9W8C1_9PEZI</name>
<dbReference type="Proteomes" id="UP001370758">
    <property type="component" value="Unassembled WGS sequence"/>
</dbReference>
<evidence type="ECO:0000313" key="9">
    <source>
        <dbReference type="Proteomes" id="UP001370758"/>
    </source>
</evidence>
<sequence>MSDDELPPPPHEAVHSVMATRRFGILLAVSTLFVAGLVPYLLYRNILHQNYFYASLDGYPTPREIASKLHCPGRPNTTANGLEEEKPPPFKFPLKTQGRNIVDSSGERVKLMSINWYGASDEDFVPGGLDVRHRKEIAATIREMGFNSVRLPYSDELVLTNPDVPEKFWSENPDLISWRGRREGSGGLDQGENVQRTRDPPSNFDRVDYENEATNNSTPTVKALDIFDAVVKALTDEGIAVIVNNHITQARWCCDANLCDATWANDYLGKVCRISQTEEQWIQNWEKVMRVYVDNPLVIGADLRNENRSPLGKMLWSSWATAAERAANRLHALQPNWLMFVEGVASANYLQGVRSRPINLPIPGRVVYSAHVYGWSGWGSLLKGPYWSRDYASFAYDMYDNWGFLLEEDIAPVWVGEFGAPDVPNTGDVNYWTNLMNFLEEMDADWGYWAINPRKPKGNETETYALVQDDWETPKCDYRLYDLVVKLGLKPYNSTAPTTSTSTSTSEPTKAPVQPPAGNGKQAPIGNI</sequence>
<evidence type="ECO:0000259" key="7">
    <source>
        <dbReference type="Pfam" id="PF00150"/>
    </source>
</evidence>
<dbReference type="AlphaFoldDB" id="A0AAV9W8C1"/>
<evidence type="ECO:0000256" key="4">
    <source>
        <dbReference type="RuleBase" id="RU361153"/>
    </source>
</evidence>
<evidence type="ECO:0000313" key="8">
    <source>
        <dbReference type="EMBL" id="KAK6503480.1"/>
    </source>
</evidence>
<feature type="domain" description="Glycoside hydrolase family 5" evidence="7">
    <location>
        <begin position="217"/>
        <end position="453"/>
    </location>
</feature>
<organism evidence="8 9">
    <name type="scientific">Arthrobotrys musiformis</name>
    <dbReference type="NCBI Taxonomy" id="47236"/>
    <lineage>
        <taxon>Eukaryota</taxon>
        <taxon>Fungi</taxon>
        <taxon>Dikarya</taxon>
        <taxon>Ascomycota</taxon>
        <taxon>Pezizomycotina</taxon>
        <taxon>Orbiliomycetes</taxon>
        <taxon>Orbiliales</taxon>
        <taxon>Orbiliaceae</taxon>
        <taxon>Arthrobotrys</taxon>
    </lineage>
</organism>
<feature type="region of interest" description="Disordered" evidence="5">
    <location>
        <begin position="495"/>
        <end position="528"/>
    </location>
</feature>
<dbReference type="InterPro" id="IPR001547">
    <property type="entry name" value="Glyco_hydro_5"/>
</dbReference>
<protein>
    <recommendedName>
        <fullName evidence="7">Glycoside hydrolase family 5 domain-containing protein</fullName>
    </recommendedName>
</protein>
<evidence type="ECO:0000256" key="2">
    <source>
        <dbReference type="ARBA" id="ARBA00022801"/>
    </source>
</evidence>
<comment type="similarity">
    <text evidence="1 4">Belongs to the glycosyl hydrolase 5 (cellulase A) family.</text>
</comment>
<keyword evidence="6" id="KW-1133">Transmembrane helix</keyword>
<keyword evidence="2 4" id="KW-0378">Hydrolase</keyword>
<dbReference type="PANTHER" id="PTHR31263:SF0">
    <property type="entry name" value="CELLULASE FAMILY PROTEIN (AFU_ORTHOLOGUE AFUA_5G14560)"/>
    <property type="match status" value="1"/>
</dbReference>
<proteinExistence type="inferred from homology"/>
<accession>A0AAV9W8C1</accession>
<keyword evidence="6" id="KW-0472">Membrane</keyword>
<evidence type="ECO:0000256" key="5">
    <source>
        <dbReference type="SAM" id="MobiDB-lite"/>
    </source>
</evidence>